<comment type="subcellular location">
    <subcellularLocation>
        <location evidence="1">Membrane</location>
    </subcellularLocation>
</comment>
<dbReference type="Gene3D" id="3.40.710.10">
    <property type="entry name" value="DD-peptidase/beta-lactamase superfamily"/>
    <property type="match status" value="1"/>
</dbReference>
<evidence type="ECO:0000313" key="5">
    <source>
        <dbReference type="EMBL" id="SNR33419.1"/>
    </source>
</evidence>
<feature type="signal peptide" evidence="3">
    <location>
        <begin position="1"/>
        <end position="19"/>
    </location>
</feature>
<dbReference type="InterPro" id="IPR001466">
    <property type="entry name" value="Beta-lactam-related"/>
</dbReference>
<protein>
    <submittedName>
        <fullName evidence="5">CubicO group peptidase, beta-lactamase class C family</fullName>
    </submittedName>
</protein>
<dbReference type="RefSeq" id="WP_089331614.1">
    <property type="nucleotide sequence ID" value="NZ_FZNS01000001.1"/>
</dbReference>
<dbReference type="AlphaFoldDB" id="A0A238VIT7"/>
<proteinExistence type="predicted"/>
<dbReference type="Proteomes" id="UP000198310">
    <property type="component" value="Unassembled WGS sequence"/>
</dbReference>
<accession>A0A238VIT7</accession>
<dbReference type="EMBL" id="FZNS01000001">
    <property type="protein sequence ID" value="SNR33419.1"/>
    <property type="molecule type" value="Genomic_DNA"/>
</dbReference>
<dbReference type="InterPro" id="IPR050491">
    <property type="entry name" value="AmpC-like"/>
</dbReference>
<feature type="domain" description="Beta-lactamase-related" evidence="4">
    <location>
        <begin position="34"/>
        <end position="353"/>
    </location>
</feature>
<feature type="chain" id="PRO_5012760058" evidence="3">
    <location>
        <begin position="20"/>
        <end position="370"/>
    </location>
</feature>
<evidence type="ECO:0000313" key="6">
    <source>
        <dbReference type="Proteomes" id="UP000198310"/>
    </source>
</evidence>
<evidence type="ECO:0000256" key="3">
    <source>
        <dbReference type="SAM" id="SignalP"/>
    </source>
</evidence>
<keyword evidence="6" id="KW-1185">Reference proteome</keyword>
<name>A0A238VIT7_9BACT</name>
<evidence type="ECO:0000259" key="4">
    <source>
        <dbReference type="Pfam" id="PF00144"/>
    </source>
</evidence>
<organism evidence="5 6">
    <name type="scientific">Hymenobacter mucosus</name>
    <dbReference type="NCBI Taxonomy" id="1411120"/>
    <lineage>
        <taxon>Bacteria</taxon>
        <taxon>Pseudomonadati</taxon>
        <taxon>Bacteroidota</taxon>
        <taxon>Cytophagia</taxon>
        <taxon>Cytophagales</taxon>
        <taxon>Hymenobacteraceae</taxon>
        <taxon>Hymenobacter</taxon>
    </lineage>
</organism>
<dbReference type="SUPFAM" id="SSF56601">
    <property type="entry name" value="beta-lactamase/transpeptidase-like"/>
    <property type="match status" value="1"/>
</dbReference>
<keyword evidence="2" id="KW-0472">Membrane</keyword>
<evidence type="ECO:0000256" key="1">
    <source>
        <dbReference type="ARBA" id="ARBA00004370"/>
    </source>
</evidence>
<dbReference type="GO" id="GO:0016020">
    <property type="term" value="C:membrane"/>
    <property type="evidence" value="ECO:0007669"/>
    <property type="project" value="UniProtKB-SubCell"/>
</dbReference>
<sequence>MKYLASVFAFCLPVNFAQGQSLASSQPTLDSLIQVHRIPALLAAVIEPTGIRYLHGGVRQQGKPAPAAFTDFFHIGSNTKGITSFIAAKLVEQGKIRWDSPLAAIVPELRGKVRTEYAAITLADLLSHRAGIRPYASGPEIDALPSFSGSISQKRLQFALHTLQESPAVPNQSPFAYSNGGYALAALMLERVSHRSWEELVARTFRTLGYRHRIGFPNRQDATQPWGHWLESPTDSVFTALEPSIPYHIQDFLAPSGDVAMPLPDYARFVQLHLLGLLEQANYLRAATYQQLHFGQEAYAYGWGNGTFTGSGARFSFHDGTVGTFFCHTFTVPSQKVAFVVITNAGGAPAQAACYALRRHLLRRFTAHTL</sequence>
<dbReference type="Pfam" id="PF00144">
    <property type="entry name" value="Beta-lactamase"/>
    <property type="match status" value="1"/>
</dbReference>
<keyword evidence="3" id="KW-0732">Signal</keyword>
<evidence type="ECO:0000256" key="2">
    <source>
        <dbReference type="ARBA" id="ARBA00023136"/>
    </source>
</evidence>
<dbReference type="InterPro" id="IPR012338">
    <property type="entry name" value="Beta-lactam/transpept-like"/>
</dbReference>
<dbReference type="PANTHER" id="PTHR46825:SF11">
    <property type="entry name" value="PENICILLIN-BINDING PROTEIN 4"/>
    <property type="match status" value="1"/>
</dbReference>
<reference evidence="6" key="1">
    <citation type="submission" date="2017-06" db="EMBL/GenBank/DDBJ databases">
        <authorList>
            <person name="Varghese N."/>
            <person name="Submissions S."/>
        </authorList>
    </citation>
    <scope>NUCLEOTIDE SEQUENCE [LARGE SCALE GENOMIC DNA]</scope>
    <source>
        <strain evidence="6">DSM 28041</strain>
    </source>
</reference>
<dbReference type="PANTHER" id="PTHR46825">
    <property type="entry name" value="D-ALANYL-D-ALANINE-CARBOXYPEPTIDASE/ENDOPEPTIDASE AMPH"/>
    <property type="match status" value="1"/>
</dbReference>
<gene>
    <name evidence="5" type="ORF">SAMN06269173_101632</name>
</gene>